<name>A0ABR0MVH7_GOSAR</name>
<dbReference type="Proteomes" id="UP001358586">
    <property type="component" value="Chromosome 12"/>
</dbReference>
<comment type="caution">
    <text evidence="1">The sequence shown here is derived from an EMBL/GenBank/DDBJ whole genome shotgun (WGS) entry which is preliminary data.</text>
</comment>
<organism evidence="1 2">
    <name type="scientific">Gossypium arboreum</name>
    <name type="common">Tree cotton</name>
    <name type="synonym">Gossypium nanking</name>
    <dbReference type="NCBI Taxonomy" id="29729"/>
    <lineage>
        <taxon>Eukaryota</taxon>
        <taxon>Viridiplantae</taxon>
        <taxon>Streptophyta</taxon>
        <taxon>Embryophyta</taxon>
        <taxon>Tracheophyta</taxon>
        <taxon>Spermatophyta</taxon>
        <taxon>Magnoliopsida</taxon>
        <taxon>eudicotyledons</taxon>
        <taxon>Gunneridae</taxon>
        <taxon>Pentapetalae</taxon>
        <taxon>rosids</taxon>
        <taxon>malvids</taxon>
        <taxon>Malvales</taxon>
        <taxon>Malvaceae</taxon>
        <taxon>Malvoideae</taxon>
        <taxon>Gossypium</taxon>
    </lineage>
</organism>
<reference evidence="1 2" key="1">
    <citation type="submission" date="2023-03" db="EMBL/GenBank/DDBJ databases">
        <title>WGS of Gossypium arboreum.</title>
        <authorList>
            <person name="Yu D."/>
        </authorList>
    </citation>
    <scope>NUCLEOTIDE SEQUENCE [LARGE SCALE GENOMIC DNA]</scope>
    <source>
        <tissue evidence="1">Leaf</tissue>
    </source>
</reference>
<evidence type="ECO:0000313" key="1">
    <source>
        <dbReference type="EMBL" id="KAK5777840.1"/>
    </source>
</evidence>
<protein>
    <recommendedName>
        <fullName evidence="3">RNase H type-1 domain-containing protein</fullName>
    </recommendedName>
</protein>
<sequence>MAEIMASKIVVDIYIGSSRKVHVPFVVESCSCVASEWLSNRNCRMWLLQKLFGDIDCDTNQLAQFQITSIHQQSNGMADALAKAESLTNYIEDMD</sequence>
<keyword evidence="2" id="KW-1185">Reference proteome</keyword>
<dbReference type="EMBL" id="JARKNE010000012">
    <property type="protein sequence ID" value="KAK5777840.1"/>
    <property type="molecule type" value="Genomic_DNA"/>
</dbReference>
<evidence type="ECO:0000313" key="2">
    <source>
        <dbReference type="Proteomes" id="UP001358586"/>
    </source>
</evidence>
<gene>
    <name evidence="1" type="ORF">PVK06_045807</name>
</gene>
<proteinExistence type="predicted"/>
<evidence type="ECO:0008006" key="3">
    <source>
        <dbReference type="Google" id="ProtNLM"/>
    </source>
</evidence>
<accession>A0ABR0MVH7</accession>